<keyword evidence="3" id="KW-0274">FAD</keyword>
<evidence type="ECO:0000313" key="6">
    <source>
        <dbReference type="EMBL" id="EZQ01895.1"/>
    </source>
</evidence>
<dbReference type="PRINTS" id="PR00368">
    <property type="entry name" value="FADPNR"/>
</dbReference>
<name>A0A031LK99_9CREN</name>
<dbReference type="RefSeq" id="WP_048100529.1">
    <property type="nucleotide sequence ID" value="NZ_JFZT01000059.1"/>
</dbReference>
<gene>
    <name evidence="6" type="ORF">CM19_11740</name>
</gene>
<dbReference type="InterPro" id="IPR023753">
    <property type="entry name" value="FAD/NAD-binding_dom"/>
</dbReference>
<evidence type="ECO:0000256" key="2">
    <source>
        <dbReference type="ARBA" id="ARBA00022630"/>
    </source>
</evidence>
<evidence type="ECO:0000313" key="7">
    <source>
        <dbReference type="Proteomes" id="UP000024332"/>
    </source>
</evidence>
<dbReference type="EMBL" id="JFZT01000059">
    <property type="protein sequence ID" value="EZQ01895.1"/>
    <property type="molecule type" value="Genomic_DNA"/>
</dbReference>
<feature type="domain" description="FAD/NAD(P)-binding" evidence="5">
    <location>
        <begin position="2"/>
        <end position="261"/>
    </location>
</feature>
<dbReference type="GO" id="GO:0004174">
    <property type="term" value="F:electron-transferring-flavoprotein dehydrogenase activity"/>
    <property type="evidence" value="ECO:0007669"/>
    <property type="project" value="TreeGrafter"/>
</dbReference>
<dbReference type="GO" id="GO:0050660">
    <property type="term" value="F:flavin adenine dinucleotide binding"/>
    <property type="evidence" value="ECO:0007669"/>
    <property type="project" value="TreeGrafter"/>
</dbReference>
<evidence type="ECO:0000256" key="3">
    <source>
        <dbReference type="ARBA" id="ARBA00022827"/>
    </source>
</evidence>
<comment type="caution">
    <text evidence="6">The sequence shown here is derived from an EMBL/GenBank/DDBJ whole genome shotgun (WGS) entry which is preliminary data.</text>
</comment>
<dbReference type="SUPFAM" id="SSF51905">
    <property type="entry name" value="FAD/NAD(P)-binding domain"/>
    <property type="match status" value="2"/>
</dbReference>
<dbReference type="Proteomes" id="UP000024332">
    <property type="component" value="Unassembled WGS sequence"/>
</dbReference>
<dbReference type="STRING" id="1160895.CM19_11740"/>
<proteinExistence type="inferred from homology"/>
<dbReference type="Pfam" id="PF07992">
    <property type="entry name" value="Pyr_redox_2"/>
    <property type="match status" value="1"/>
</dbReference>
<evidence type="ECO:0000259" key="5">
    <source>
        <dbReference type="Pfam" id="PF07992"/>
    </source>
</evidence>
<keyword evidence="2" id="KW-0285">Flavoprotein</keyword>
<dbReference type="Gene3D" id="3.50.50.100">
    <property type="match status" value="1"/>
</dbReference>
<keyword evidence="7" id="KW-1185">Reference proteome</keyword>
<protein>
    <submittedName>
        <fullName evidence="6">Pyridine nucleotide-disulfide oxidoreductase</fullName>
    </submittedName>
</protein>
<dbReference type="InterPro" id="IPR036188">
    <property type="entry name" value="FAD/NAD-bd_sf"/>
</dbReference>
<dbReference type="OrthoDB" id="38899at2157"/>
<dbReference type="PANTHER" id="PTHR43735:SF3">
    <property type="entry name" value="FERROPTOSIS SUPPRESSOR PROTEIN 1"/>
    <property type="match status" value="1"/>
</dbReference>
<reference evidence="6 7" key="1">
    <citation type="submission" date="2014-03" db="EMBL/GenBank/DDBJ databases">
        <title>Draft genome sequence of the novel thermoacidophilic archaea Acidianus copahuensis ALE1 strain, isolated from Copahue volcanic area in Neuquen Argentina.</title>
        <authorList>
            <person name="Urbieta M.S."/>
            <person name="Rascovan N."/>
            <person name="Castro C."/>
            <person name="Revale S."/>
            <person name="Giaveno M.A."/>
            <person name="Vazquez M.P."/>
            <person name="Donati E.R."/>
        </authorList>
    </citation>
    <scope>NUCLEOTIDE SEQUENCE [LARGE SCALE GENOMIC DNA]</scope>
    <source>
        <strain evidence="6 7">ALE1</strain>
    </source>
</reference>
<dbReference type="GO" id="GO:0005737">
    <property type="term" value="C:cytoplasm"/>
    <property type="evidence" value="ECO:0007669"/>
    <property type="project" value="TreeGrafter"/>
</dbReference>
<organism evidence="6 7">
    <name type="scientific">Candidatus Acidianus copahuensis</name>
    <dbReference type="NCBI Taxonomy" id="1160895"/>
    <lineage>
        <taxon>Archaea</taxon>
        <taxon>Thermoproteota</taxon>
        <taxon>Thermoprotei</taxon>
        <taxon>Sulfolobales</taxon>
        <taxon>Sulfolobaceae</taxon>
        <taxon>Acidianus</taxon>
    </lineage>
</organism>
<dbReference type="PANTHER" id="PTHR43735">
    <property type="entry name" value="APOPTOSIS-INDUCING FACTOR 1"/>
    <property type="match status" value="1"/>
</dbReference>
<comment type="similarity">
    <text evidence="1">Belongs to the FAD-dependent oxidoreductase family.</text>
</comment>
<evidence type="ECO:0000256" key="1">
    <source>
        <dbReference type="ARBA" id="ARBA00006442"/>
    </source>
</evidence>
<dbReference type="AlphaFoldDB" id="A0A031LK99"/>
<keyword evidence="4" id="KW-0560">Oxidoreductase</keyword>
<sequence length="320" mass="35033">MRIIALGGGFAGLAARKLGATVIDEKDYFVLPHRLVDVIRTGDPDIARISYPSDIIKTRVRKVDFRGKKVITDIGEIQYDKLIVSLGYSQNVIPGTLKIETVEEALSLREKINSSKKVAILGGGPLGVELAWVSKEMGKEVYLIEGKDRLLSFMSKEASFYAKSKLEELGVKVMTNTKVSEISGKIIHTTNGKIEADVSISSLGFKGPSIISEMGLTHVNDRMLVDDYLQSVDYDDVYGAGDCATTKGFIPMSAQVAVQAGTRAALNALGKDEKFSYRQFAVIVRIGDEYFGDFLGRFVKGSFAKLAEKIGIYRATRLVI</sequence>
<accession>A0A031LK99</accession>
<evidence type="ECO:0000256" key="4">
    <source>
        <dbReference type="ARBA" id="ARBA00023002"/>
    </source>
</evidence>